<feature type="region of interest" description="Disordered" evidence="1">
    <location>
        <begin position="1"/>
        <end position="22"/>
    </location>
</feature>
<organism evidence="2 3">
    <name type="scientific">Dunaliella salina</name>
    <name type="common">Green alga</name>
    <name type="synonym">Protococcus salinus</name>
    <dbReference type="NCBI Taxonomy" id="3046"/>
    <lineage>
        <taxon>Eukaryota</taxon>
        <taxon>Viridiplantae</taxon>
        <taxon>Chlorophyta</taxon>
        <taxon>core chlorophytes</taxon>
        <taxon>Chlorophyceae</taxon>
        <taxon>CS clade</taxon>
        <taxon>Chlamydomonadales</taxon>
        <taxon>Dunaliellaceae</taxon>
        <taxon>Dunaliella</taxon>
    </lineage>
</organism>
<dbReference type="Proteomes" id="UP000815325">
    <property type="component" value="Unassembled WGS sequence"/>
</dbReference>
<evidence type="ECO:0008006" key="4">
    <source>
        <dbReference type="Google" id="ProtNLM"/>
    </source>
</evidence>
<keyword evidence="3" id="KW-1185">Reference proteome</keyword>
<name>A0ABQ7FRK5_DUNSA</name>
<comment type="caution">
    <text evidence="2">The sequence shown here is derived from an EMBL/GenBank/DDBJ whole genome shotgun (WGS) entry which is preliminary data.</text>
</comment>
<protein>
    <recommendedName>
        <fullName evidence="4">Encoded protein</fullName>
    </recommendedName>
</protein>
<evidence type="ECO:0000313" key="3">
    <source>
        <dbReference type="Proteomes" id="UP000815325"/>
    </source>
</evidence>
<proteinExistence type="predicted"/>
<gene>
    <name evidence="2" type="ORF">DUNSADRAFT_12004</name>
</gene>
<evidence type="ECO:0000256" key="1">
    <source>
        <dbReference type="SAM" id="MobiDB-lite"/>
    </source>
</evidence>
<feature type="non-terminal residue" evidence="2">
    <location>
        <position position="85"/>
    </location>
</feature>
<accession>A0ABQ7FRK5</accession>
<sequence length="85" mass="9195">MESLMSAGSVLQRNSPAGTSTFATSRRVNLGVSRNTRRDTARAIIDNFGVNVLNRDDVVDAGAYMPNAGAEFAKWCQEDPVCSTR</sequence>
<reference evidence="2" key="1">
    <citation type="submission" date="2017-08" db="EMBL/GenBank/DDBJ databases">
        <authorList>
            <person name="Polle J.E."/>
            <person name="Barry K."/>
            <person name="Cushman J."/>
            <person name="Schmutz J."/>
            <person name="Tran D."/>
            <person name="Hathwaick L.T."/>
            <person name="Yim W.C."/>
            <person name="Jenkins J."/>
            <person name="Mckie-Krisberg Z.M."/>
            <person name="Prochnik S."/>
            <person name="Lindquist E."/>
            <person name="Dockter R.B."/>
            <person name="Adam C."/>
            <person name="Molina H."/>
            <person name="Bunkerborg J."/>
            <person name="Jin E."/>
            <person name="Buchheim M."/>
            <person name="Magnuson J."/>
        </authorList>
    </citation>
    <scope>NUCLEOTIDE SEQUENCE</scope>
    <source>
        <strain evidence="2">CCAP 19/18</strain>
    </source>
</reference>
<evidence type="ECO:0000313" key="2">
    <source>
        <dbReference type="EMBL" id="KAF5825300.1"/>
    </source>
</evidence>
<dbReference type="EMBL" id="MU073961">
    <property type="protein sequence ID" value="KAF5825300.1"/>
    <property type="molecule type" value="Genomic_DNA"/>
</dbReference>
<feature type="compositionally biased region" description="Polar residues" evidence="1">
    <location>
        <begin position="9"/>
        <end position="22"/>
    </location>
</feature>